<comment type="caution">
    <text evidence="2">The sequence shown here is derived from an EMBL/GenBank/DDBJ whole genome shotgun (WGS) entry which is preliminary data.</text>
</comment>
<protein>
    <recommendedName>
        <fullName evidence="1">F-box/LRR-repeat protein 15-like leucin rich repeat domain-containing protein</fullName>
    </recommendedName>
</protein>
<dbReference type="GO" id="GO:0031146">
    <property type="term" value="P:SCF-dependent proteasomal ubiquitin-dependent protein catabolic process"/>
    <property type="evidence" value="ECO:0007669"/>
    <property type="project" value="TreeGrafter"/>
</dbReference>
<keyword evidence="3" id="KW-1185">Reference proteome</keyword>
<name>A0A8T2RIL2_CERRI</name>
<sequence length="565" mass="62609">MDMVIDDVNIVAHIVSFLHSPRDQLSASLVCKLWSKAVILIIQKVSVRSHRLVCRLLQRFSNLRVLDFSYCCDLVEDSDIINAVPYFAGLEQVLLGHPDNVQNRLSDNAVISLAVHCPRLKHISLSSLSNISNKSIISLARHCRALCSVVLEDCFYLDDSAVLAISRCSNLQELTFKGEFGFTSQGLAVIGQKCTALRCVNFELCKIDVGLALGSISTGCPCLLECSLKVKSVDPVELAKCTTLACFRLETSQWNSLDQTIIAIANANKNLKELTFLNEYVPLSDTAIISIIQSCQGLEKLYVSAGKLTEVSLHFLMECKSLKHLNLDHFNSSQQGLAELWLYGLDLKSFSLKSGQNFRDVELQMLVQCSRKLEQLDLWGCRGLSSIGFSAICQLKNLQSLDLSFTQVDNLSLMYIAHGINGLKYLSLAKCLSISDMTIIAQFSCLKYLNLDQCAFVHDEGLLNIGISCSQLAYVSLAFTQITDKGLLSLTHCSQLQSLSIPYCRSVEGSALVSLAEACPGFRFVVLSHRFRNSKLLEKLKNKYCMVRLEADELALVPLGFNLLI</sequence>
<dbReference type="SMART" id="SM00367">
    <property type="entry name" value="LRR_CC"/>
    <property type="match status" value="7"/>
</dbReference>
<evidence type="ECO:0000313" key="3">
    <source>
        <dbReference type="Proteomes" id="UP000825935"/>
    </source>
</evidence>
<dbReference type="SUPFAM" id="SSF52047">
    <property type="entry name" value="RNI-like"/>
    <property type="match status" value="2"/>
</dbReference>
<dbReference type="OMA" id="IRIVETC"/>
<dbReference type="Pfam" id="PF25372">
    <property type="entry name" value="DUF7885"/>
    <property type="match status" value="1"/>
</dbReference>
<gene>
    <name evidence="2" type="ORF">KP509_27G066500</name>
</gene>
<dbReference type="Proteomes" id="UP000825935">
    <property type="component" value="Chromosome 27"/>
</dbReference>
<dbReference type="Gene3D" id="3.80.10.10">
    <property type="entry name" value="Ribonuclease Inhibitor"/>
    <property type="match status" value="3"/>
</dbReference>
<dbReference type="EMBL" id="CM035432">
    <property type="protein sequence ID" value="KAH7295798.1"/>
    <property type="molecule type" value="Genomic_DNA"/>
</dbReference>
<dbReference type="EMBL" id="CM035432">
    <property type="protein sequence ID" value="KAH7295800.1"/>
    <property type="molecule type" value="Genomic_DNA"/>
</dbReference>
<dbReference type="OrthoDB" id="550575at2759"/>
<dbReference type="InterPro" id="IPR032675">
    <property type="entry name" value="LRR_dom_sf"/>
</dbReference>
<dbReference type="GO" id="GO:0019005">
    <property type="term" value="C:SCF ubiquitin ligase complex"/>
    <property type="evidence" value="ECO:0007669"/>
    <property type="project" value="TreeGrafter"/>
</dbReference>
<dbReference type="InterPro" id="IPR006553">
    <property type="entry name" value="Leu-rich_rpt_Cys-con_subtyp"/>
</dbReference>
<feature type="domain" description="F-box/LRR-repeat protein 15-like leucin rich repeat" evidence="1">
    <location>
        <begin position="283"/>
        <end position="440"/>
    </location>
</feature>
<proteinExistence type="predicted"/>
<dbReference type="EMBL" id="CM035432">
    <property type="protein sequence ID" value="KAH7295799.1"/>
    <property type="molecule type" value="Genomic_DNA"/>
</dbReference>
<dbReference type="PANTHER" id="PTHR13318">
    <property type="entry name" value="PARTNER OF PAIRED, ISOFORM B-RELATED"/>
    <property type="match status" value="1"/>
</dbReference>
<dbReference type="AlphaFoldDB" id="A0A8T2RIL2"/>
<evidence type="ECO:0000259" key="1">
    <source>
        <dbReference type="Pfam" id="PF25372"/>
    </source>
</evidence>
<dbReference type="PANTHER" id="PTHR13318:SF152">
    <property type="entry name" value="F-BOX_LRR-REPEAT PROTEIN 4"/>
    <property type="match status" value="1"/>
</dbReference>
<reference evidence="2 3" key="1">
    <citation type="submission" date="2021-08" db="EMBL/GenBank/DDBJ databases">
        <title>WGS assembly of Ceratopteris richardii.</title>
        <authorList>
            <person name="Marchant D.B."/>
            <person name="Chen G."/>
            <person name="Jenkins J."/>
            <person name="Shu S."/>
            <person name="Leebens-Mack J."/>
            <person name="Grimwood J."/>
            <person name="Schmutz J."/>
            <person name="Soltis P."/>
            <person name="Soltis D."/>
            <person name="Chen Z.-H."/>
        </authorList>
    </citation>
    <scope>NUCLEOTIDE SEQUENCE [LARGE SCALE GENOMIC DNA]</scope>
    <source>
        <strain evidence="2">Whitten #5841</strain>
        <tissue evidence="2">Leaf</tissue>
    </source>
</reference>
<organism evidence="2 3">
    <name type="scientific">Ceratopteris richardii</name>
    <name type="common">Triangle waterfern</name>
    <dbReference type="NCBI Taxonomy" id="49495"/>
    <lineage>
        <taxon>Eukaryota</taxon>
        <taxon>Viridiplantae</taxon>
        <taxon>Streptophyta</taxon>
        <taxon>Embryophyta</taxon>
        <taxon>Tracheophyta</taxon>
        <taxon>Polypodiopsida</taxon>
        <taxon>Polypodiidae</taxon>
        <taxon>Polypodiales</taxon>
        <taxon>Pteridineae</taxon>
        <taxon>Pteridaceae</taxon>
        <taxon>Parkerioideae</taxon>
        <taxon>Ceratopteris</taxon>
    </lineage>
</organism>
<dbReference type="InterPro" id="IPR057207">
    <property type="entry name" value="FBXL15_LRR"/>
</dbReference>
<evidence type="ECO:0000313" key="2">
    <source>
        <dbReference type="EMBL" id="KAH7295800.1"/>
    </source>
</evidence>
<accession>A0A8T2RIL2</accession>